<protein>
    <submittedName>
        <fullName evidence="2">Methyltransferase family protein</fullName>
    </submittedName>
</protein>
<dbReference type="InterPro" id="IPR029063">
    <property type="entry name" value="SAM-dependent_MTases_sf"/>
</dbReference>
<dbReference type="Proteomes" id="UP000295818">
    <property type="component" value="Unassembled WGS sequence"/>
</dbReference>
<dbReference type="GO" id="GO:0008168">
    <property type="term" value="F:methyltransferase activity"/>
    <property type="evidence" value="ECO:0007669"/>
    <property type="project" value="UniProtKB-KW"/>
</dbReference>
<evidence type="ECO:0000313" key="3">
    <source>
        <dbReference type="Proteomes" id="UP000295818"/>
    </source>
</evidence>
<dbReference type="InterPro" id="IPR013216">
    <property type="entry name" value="Methyltransf_11"/>
</dbReference>
<dbReference type="GO" id="GO:0032259">
    <property type="term" value="P:methylation"/>
    <property type="evidence" value="ECO:0007669"/>
    <property type="project" value="UniProtKB-KW"/>
</dbReference>
<gene>
    <name evidence="2" type="ORF">EV644_103259</name>
</gene>
<comment type="caution">
    <text evidence="2">The sequence shown here is derived from an EMBL/GenBank/DDBJ whole genome shotgun (WGS) entry which is preliminary data.</text>
</comment>
<dbReference type="SUPFAM" id="SSF53335">
    <property type="entry name" value="S-adenosyl-L-methionine-dependent methyltransferases"/>
    <property type="match status" value="1"/>
</dbReference>
<organism evidence="2 3">
    <name type="scientific">Kribbella orskensis</name>
    <dbReference type="NCBI Taxonomy" id="2512216"/>
    <lineage>
        <taxon>Bacteria</taxon>
        <taxon>Bacillati</taxon>
        <taxon>Actinomycetota</taxon>
        <taxon>Actinomycetes</taxon>
        <taxon>Propionibacteriales</taxon>
        <taxon>Kribbellaceae</taxon>
        <taxon>Kribbella</taxon>
    </lineage>
</organism>
<keyword evidence="3" id="KW-1185">Reference proteome</keyword>
<accession>A0ABY2BQ36</accession>
<sequence length="156" mass="18366">MIAIARERRSRPNLEYRVADLFEVDDEGFDLVYSHTVLHHPPDYRAGLEQLKSLVRPGGTVALIDNVCDFYPTPPRRVYTWGAIRGFPAEIRRVGLRHAWFELRFWHSKPWLEHLLSDRYLSRAQFREIYDTVFPGAEYDDLGFALAMRWKDERGG</sequence>
<dbReference type="Gene3D" id="3.40.50.150">
    <property type="entry name" value="Vaccinia Virus protein VP39"/>
    <property type="match status" value="1"/>
</dbReference>
<dbReference type="Pfam" id="PF08241">
    <property type="entry name" value="Methyltransf_11"/>
    <property type="match status" value="1"/>
</dbReference>
<keyword evidence="2" id="KW-0808">Transferase</keyword>
<name>A0ABY2BQ36_9ACTN</name>
<proteinExistence type="predicted"/>
<keyword evidence="2" id="KW-0489">Methyltransferase</keyword>
<evidence type="ECO:0000259" key="1">
    <source>
        <dbReference type="Pfam" id="PF08241"/>
    </source>
</evidence>
<dbReference type="EMBL" id="SLWM01000003">
    <property type="protein sequence ID" value="TCO27560.1"/>
    <property type="molecule type" value="Genomic_DNA"/>
</dbReference>
<feature type="domain" description="Methyltransferase type 11" evidence="1">
    <location>
        <begin position="1"/>
        <end position="62"/>
    </location>
</feature>
<dbReference type="CDD" id="cd02440">
    <property type="entry name" value="AdoMet_MTases"/>
    <property type="match status" value="1"/>
</dbReference>
<evidence type="ECO:0000313" key="2">
    <source>
        <dbReference type="EMBL" id="TCO27560.1"/>
    </source>
</evidence>
<reference evidence="2 3" key="1">
    <citation type="journal article" date="2015" name="Stand. Genomic Sci.">
        <title>Genomic Encyclopedia of Bacterial and Archaeal Type Strains, Phase III: the genomes of soil and plant-associated and newly described type strains.</title>
        <authorList>
            <person name="Whitman W.B."/>
            <person name="Woyke T."/>
            <person name="Klenk H.P."/>
            <person name="Zhou Y."/>
            <person name="Lilburn T.G."/>
            <person name="Beck B.J."/>
            <person name="De Vos P."/>
            <person name="Vandamme P."/>
            <person name="Eisen J.A."/>
            <person name="Garrity G."/>
            <person name="Hugenholtz P."/>
            <person name="Kyrpides N.C."/>
        </authorList>
    </citation>
    <scope>NUCLEOTIDE SEQUENCE [LARGE SCALE GENOMIC DNA]</scope>
    <source>
        <strain evidence="2 3">VKM Ac-2538</strain>
    </source>
</reference>